<evidence type="ECO:0000313" key="2">
    <source>
        <dbReference type="EMBL" id="TFD97754.1"/>
    </source>
</evidence>
<sequence>MIKKTLLTFLIIISTYIIFIQYFSNPDKYTSEHQWQDNQITVQRFLYNNTDSINHFIVGSSLAFRLRGEDLPGFYNLSYGGLSAFDGLNSLAKKNIYPRYLFIEMNFIDRPVNKEFNSSLNNPLMCVLRKHFLAFRDGKQPISFIAFPIGHRLSLYTLYVLQSGIHKIIPENTYSNMKNKSINANPMETEIIPRQMKRFSIEPADIDKTMKDLGKYVSVLEEHGTKIIFFEMPIQHQLENSPRCIAVRSAFYHNFPRDKYTYIDSPDMKEYETTDGIHLNYPYAKKYTEYFYRQIKNLGLDR</sequence>
<evidence type="ECO:0000313" key="3">
    <source>
        <dbReference type="Proteomes" id="UP000297861"/>
    </source>
</evidence>
<name>A0A4Y8L6H6_9BACT</name>
<organism evidence="2 3">
    <name type="scientific">Dysgonomonas capnocytophagoides</name>
    <dbReference type="NCBI Taxonomy" id="45254"/>
    <lineage>
        <taxon>Bacteria</taxon>
        <taxon>Pseudomonadati</taxon>
        <taxon>Bacteroidota</taxon>
        <taxon>Bacteroidia</taxon>
        <taxon>Bacteroidales</taxon>
        <taxon>Dysgonomonadaceae</taxon>
        <taxon>Dysgonomonas</taxon>
    </lineage>
</organism>
<accession>A0A4Y8L6H6</accession>
<gene>
    <name evidence="2" type="ORF">E2605_03815</name>
</gene>
<dbReference type="SUPFAM" id="SSF52266">
    <property type="entry name" value="SGNH hydrolase"/>
    <property type="match status" value="1"/>
</dbReference>
<keyword evidence="1" id="KW-1133">Transmembrane helix</keyword>
<evidence type="ECO:0000256" key="1">
    <source>
        <dbReference type="SAM" id="Phobius"/>
    </source>
</evidence>
<proteinExistence type="predicted"/>
<keyword evidence="1" id="KW-0472">Membrane</keyword>
<dbReference type="AlphaFoldDB" id="A0A4Y8L6H6"/>
<dbReference type="OrthoDB" id="653624at2"/>
<keyword evidence="3" id="KW-1185">Reference proteome</keyword>
<reference evidence="2 3" key="1">
    <citation type="submission" date="2019-03" db="EMBL/GenBank/DDBJ databases">
        <title>San Antonio Military Medical Center submission to MRSN (WRAIR), pending publication.</title>
        <authorList>
            <person name="Blyth D.M."/>
            <person name="Mccarthy S.L."/>
            <person name="Schall S.E."/>
            <person name="Stam J.A."/>
            <person name="Ong A.C."/>
            <person name="Mcgann P.T."/>
        </authorList>
    </citation>
    <scope>NUCLEOTIDE SEQUENCE [LARGE SCALE GENOMIC DNA]</scope>
    <source>
        <strain evidence="2 3">MRSN571793</strain>
    </source>
</reference>
<dbReference type="STRING" id="1121485.GCA_000426485_03367"/>
<dbReference type="EMBL" id="SOML01000002">
    <property type="protein sequence ID" value="TFD97754.1"/>
    <property type="molecule type" value="Genomic_DNA"/>
</dbReference>
<feature type="transmembrane region" description="Helical" evidence="1">
    <location>
        <begin position="7"/>
        <end position="24"/>
    </location>
</feature>
<keyword evidence="1" id="KW-0812">Transmembrane</keyword>
<dbReference type="RefSeq" id="WP_134435557.1">
    <property type="nucleotide sequence ID" value="NZ_JAWZLG010000103.1"/>
</dbReference>
<protein>
    <submittedName>
        <fullName evidence="2">Uncharacterized protein</fullName>
    </submittedName>
</protein>
<comment type="caution">
    <text evidence="2">The sequence shown here is derived from an EMBL/GenBank/DDBJ whole genome shotgun (WGS) entry which is preliminary data.</text>
</comment>
<dbReference type="Proteomes" id="UP000297861">
    <property type="component" value="Unassembled WGS sequence"/>
</dbReference>